<dbReference type="InterPro" id="IPR050662">
    <property type="entry name" value="Sec-metab_biosynth-thioest"/>
</dbReference>
<dbReference type="Gene3D" id="1.10.10.10">
    <property type="entry name" value="Winged helix-like DNA-binding domain superfamily/Winged helix DNA-binding domain"/>
    <property type="match status" value="1"/>
</dbReference>
<dbReference type="Pfam" id="PF17778">
    <property type="entry name" value="WHD_BLACT"/>
    <property type="match status" value="1"/>
</dbReference>
<dbReference type="RefSeq" id="XP_027613654.1">
    <property type="nucleotide sequence ID" value="XM_027757853.1"/>
</dbReference>
<evidence type="ECO:0000256" key="3">
    <source>
        <dbReference type="ARBA" id="ARBA00022801"/>
    </source>
</evidence>
<evidence type="ECO:0000256" key="1">
    <source>
        <dbReference type="ARBA" id="ARBA00006759"/>
    </source>
</evidence>
<dbReference type="GeneID" id="38779658"/>
<keyword evidence="7" id="KW-1185">Reference proteome</keyword>
<gene>
    <name evidence="6" type="ORF">SCP_0411260</name>
</gene>
<accession>A0A401GKP2</accession>
<dbReference type="InterPro" id="IPR036866">
    <property type="entry name" value="RibonucZ/Hydroxyglut_hydro"/>
</dbReference>
<dbReference type="PANTHER" id="PTHR23131">
    <property type="entry name" value="ENDORIBONUCLEASE LACTB2"/>
    <property type="match status" value="1"/>
</dbReference>
<reference evidence="6 7" key="1">
    <citation type="journal article" date="2018" name="Sci. Rep.">
        <title>Genome sequence of the cauliflower mushroom Sparassis crispa (Hanabiratake) and its association with beneficial usage.</title>
        <authorList>
            <person name="Kiyama R."/>
            <person name="Furutani Y."/>
            <person name="Kawaguchi K."/>
            <person name="Nakanishi T."/>
        </authorList>
    </citation>
    <scope>NUCLEOTIDE SEQUENCE [LARGE SCALE GENOMIC DNA]</scope>
</reference>
<comment type="caution">
    <text evidence="6">The sequence shown here is derived from an EMBL/GenBank/DDBJ whole genome shotgun (WGS) entry which is preliminary data.</text>
</comment>
<dbReference type="GO" id="GO:0044550">
    <property type="term" value="P:secondary metabolite biosynthetic process"/>
    <property type="evidence" value="ECO:0007669"/>
    <property type="project" value="TreeGrafter"/>
</dbReference>
<dbReference type="EMBL" id="BFAD01000004">
    <property type="protein sequence ID" value="GBE82741.1"/>
    <property type="molecule type" value="Genomic_DNA"/>
</dbReference>
<evidence type="ECO:0000256" key="4">
    <source>
        <dbReference type="ARBA" id="ARBA00022833"/>
    </source>
</evidence>
<dbReference type="InterPro" id="IPR047921">
    <property type="entry name" value="LACTB2-like_MBL-fold"/>
</dbReference>
<dbReference type="SUPFAM" id="SSF56281">
    <property type="entry name" value="Metallo-hydrolase/oxidoreductase"/>
    <property type="match status" value="1"/>
</dbReference>
<evidence type="ECO:0000256" key="2">
    <source>
        <dbReference type="ARBA" id="ARBA00022723"/>
    </source>
</evidence>
<dbReference type="InParanoid" id="A0A401GKP2"/>
<dbReference type="PANTHER" id="PTHR23131:SF0">
    <property type="entry name" value="ENDORIBONUCLEASE LACTB2"/>
    <property type="match status" value="1"/>
</dbReference>
<dbReference type="GO" id="GO:0046872">
    <property type="term" value="F:metal ion binding"/>
    <property type="evidence" value="ECO:0007669"/>
    <property type="project" value="UniProtKB-KW"/>
</dbReference>
<evidence type="ECO:0000313" key="7">
    <source>
        <dbReference type="Proteomes" id="UP000287166"/>
    </source>
</evidence>
<proteinExistence type="inferred from homology"/>
<protein>
    <submittedName>
        <fullName evidence="6">Lactamase-like protein</fullName>
    </submittedName>
</protein>
<dbReference type="Gene3D" id="3.60.15.10">
    <property type="entry name" value="Ribonuclease Z/Hydroxyacylglutathione hydrolase-like"/>
    <property type="match status" value="1"/>
</dbReference>
<dbReference type="OrthoDB" id="17458at2759"/>
<dbReference type="CDD" id="cd07722">
    <property type="entry name" value="LACTB2-like_MBL-fold"/>
    <property type="match status" value="1"/>
</dbReference>
<keyword evidence="4" id="KW-0862">Zinc</keyword>
<dbReference type="InterPro" id="IPR041516">
    <property type="entry name" value="LACTB2_WH"/>
</dbReference>
<organism evidence="6 7">
    <name type="scientific">Sparassis crispa</name>
    <dbReference type="NCBI Taxonomy" id="139825"/>
    <lineage>
        <taxon>Eukaryota</taxon>
        <taxon>Fungi</taxon>
        <taxon>Dikarya</taxon>
        <taxon>Basidiomycota</taxon>
        <taxon>Agaricomycotina</taxon>
        <taxon>Agaricomycetes</taxon>
        <taxon>Polyporales</taxon>
        <taxon>Sparassidaceae</taxon>
        <taxon>Sparassis</taxon>
    </lineage>
</organism>
<dbReference type="InterPro" id="IPR036388">
    <property type="entry name" value="WH-like_DNA-bd_sf"/>
</dbReference>
<dbReference type="Proteomes" id="UP000287166">
    <property type="component" value="Unassembled WGS sequence"/>
</dbReference>
<dbReference type="SMART" id="SM00849">
    <property type="entry name" value="Lactamase_B"/>
    <property type="match status" value="1"/>
</dbReference>
<dbReference type="Pfam" id="PF00753">
    <property type="entry name" value="Lactamase_B"/>
    <property type="match status" value="1"/>
</dbReference>
<dbReference type="InterPro" id="IPR001279">
    <property type="entry name" value="Metallo-B-lactamas"/>
</dbReference>
<dbReference type="GO" id="GO:0016787">
    <property type="term" value="F:hydrolase activity"/>
    <property type="evidence" value="ECO:0007669"/>
    <property type="project" value="UniProtKB-KW"/>
</dbReference>
<keyword evidence="3" id="KW-0378">Hydrolase</keyword>
<dbReference type="STRING" id="139825.A0A401GKP2"/>
<name>A0A401GKP2_9APHY</name>
<comment type="similarity">
    <text evidence="1">Belongs to the metallo-beta-lactamase superfamily. Glyoxalase II family.</text>
</comment>
<sequence>MEGLHALPSVTRLSKSVVRILGQNPGEFTLQGTNTYLVGEHNPYILIDTGDGREEYIPVLESALREVEPESVDLPDVSDIIVTHKHHDHAGGLPLVLPLLRRLWGDKHAASSSPFHPPRIHKLPLPSPDTRLQGILDSIPAGSYTPAPSGGPIHDIHDSQTFQVTTASVNPELSVLQVLHTPGHTLDSLCLYFPADRALFTADTVLGYGSAVFEDLGMYMASLRKMIDFGQGDSSTGPRYGTVYPGHGPAASDGLKHVSVYLQHRVKREEEILAALQQSSLSDNPWTTWKLVSSIYSAYPRSLWEPAAHSVDLHLRKLESEGRVEYLSGVGKDTEWEFIG</sequence>
<keyword evidence="2" id="KW-0479">Metal-binding</keyword>
<evidence type="ECO:0000313" key="6">
    <source>
        <dbReference type="EMBL" id="GBE82741.1"/>
    </source>
</evidence>
<feature type="domain" description="Metallo-beta-lactamase" evidence="5">
    <location>
        <begin position="32"/>
        <end position="247"/>
    </location>
</feature>
<evidence type="ECO:0000259" key="5">
    <source>
        <dbReference type="SMART" id="SM00849"/>
    </source>
</evidence>
<dbReference type="AlphaFoldDB" id="A0A401GKP2"/>